<organism evidence="1 2">
    <name type="scientific">Nonomuraea solani</name>
    <dbReference type="NCBI Taxonomy" id="1144553"/>
    <lineage>
        <taxon>Bacteria</taxon>
        <taxon>Bacillati</taxon>
        <taxon>Actinomycetota</taxon>
        <taxon>Actinomycetes</taxon>
        <taxon>Streptosporangiales</taxon>
        <taxon>Streptosporangiaceae</taxon>
        <taxon>Nonomuraea</taxon>
    </lineage>
</organism>
<dbReference type="AlphaFoldDB" id="A0A1H6F2I2"/>
<proteinExistence type="predicted"/>
<dbReference type="Proteomes" id="UP000236732">
    <property type="component" value="Unassembled WGS sequence"/>
</dbReference>
<keyword evidence="2" id="KW-1185">Reference proteome</keyword>
<protein>
    <submittedName>
        <fullName evidence="1">Uncharacterized protein</fullName>
    </submittedName>
</protein>
<dbReference type="EMBL" id="FNVT01000040">
    <property type="protein sequence ID" value="SEH03591.1"/>
    <property type="molecule type" value="Genomic_DNA"/>
</dbReference>
<evidence type="ECO:0000313" key="1">
    <source>
        <dbReference type="EMBL" id="SEH03591.1"/>
    </source>
</evidence>
<name>A0A1H6F2I2_9ACTN</name>
<evidence type="ECO:0000313" key="2">
    <source>
        <dbReference type="Proteomes" id="UP000236732"/>
    </source>
</evidence>
<sequence>MGFQGNVIDWVAVHRRHLSGGWHITLGRQDVFSWKVKALVKVAGERPGGRRQPGPARHVGDPILESNRTRRIDFALFMVEALDNDELVHRAPAMVGRRTPSALAYASATPAP</sequence>
<gene>
    <name evidence="1" type="ORF">SAMN05444920_1405</name>
</gene>
<reference evidence="1 2" key="1">
    <citation type="submission" date="2016-10" db="EMBL/GenBank/DDBJ databases">
        <authorList>
            <person name="de Groot N.N."/>
        </authorList>
    </citation>
    <scope>NUCLEOTIDE SEQUENCE [LARGE SCALE GENOMIC DNA]</scope>
    <source>
        <strain evidence="1 2">CGMCC 4.7037</strain>
    </source>
</reference>
<accession>A0A1H6F2I2</accession>